<keyword evidence="3" id="KW-1185">Reference proteome</keyword>
<evidence type="ECO:0000313" key="3">
    <source>
        <dbReference type="Proteomes" id="UP000179642"/>
    </source>
</evidence>
<proteinExistence type="predicted"/>
<dbReference type="Proteomes" id="UP000179642">
    <property type="component" value="Unassembled WGS sequence"/>
</dbReference>
<accession>A0A1S2QPP4</accession>
<feature type="region of interest" description="Disordered" evidence="1">
    <location>
        <begin position="93"/>
        <end position="118"/>
    </location>
</feature>
<evidence type="ECO:0000256" key="1">
    <source>
        <dbReference type="SAM" id="MobiDB-lite"/>
    </source>
</evidence>
<dbReference type="AlphaFoldDB" id="A0A1S2QPP4"/>
<gene>
    <name evidence="2" type="ORF">BIV23_01245</name>
</gene>
<reference evidence="2 3" key="1">
    <citation type="submission" date="2016-10" db="EMBL/GenBank/DDBJ databases">
        <title>Genome sequence of Streptomyces sp. MUSC 1.</title>
        <authorList>
            <person name="Lee L.-H."/>
            <person name="Ser H.-L."/>
            <person name="Law J.W.-F."/>
        </authorList>
    </citation>
    <scope>NUCLEOTIDE SEQUENCE [LARGE SCALE GENOMIC DNA]</scope>
    <source>
        <strain evidence="2 3">MUSC 1</strain>
    </source>
</reference>
<name>A0A1S2QPP4_9ACTN</name>
<dbReference type="EMBL" id="MLYO01000007">
    <property type="protein sequence ID" value="OIK08119.1"/>
    <property type="molecule type" value="Genomic_DNA"/>
</dbReference>
<protein>
    <submittedName>
        <fullName evidence="2">Uncharacterized protein</fullName>
    </submittedName>
</protein>
<sequence>MTITPSAVSGIAKGGEQFGTPVIRRGDVTIYTPRRDRDALAVPVEVVNSGAKRAFYRFRIRVTGPGGFDATASASMDVVGLYPGTSWPTELTIKDPGHTPPAHPQITIVSVERNEYQR</sequence>
<comment type="caution">
    <text evidence="2">The sequence shown here is derived from an EMBL/GenBank/DDBJ whole genome shotgun (WGS) entry which is preliminary data.</text>
</comment>
<organism evidence="2 3">
    <name type="scientific">Streptomyces monashensis</name>
    <dbReference type="NCBI Taxonomy" id="1678012"/>
    <lineage>
        <taxon>Bacteria</taxon>
        <taxon>Bacillati</taxon>
        <taxon>Actinomycetota</taxon>
        <taxon>Actinomycetes</taxon>
        <taxon>Kitasatosporales</taxon>
        <taxon>Streptomycetaceae</taxon>
        <taxon>Streptomyces</taxon>
    </lineage>
</organism>
<evidence type="ECO:0000313" key="2">
    <source>
        <dbReference type="EMBL" id="OIK08119.1"/>
    </source>
</evidence>